<evidence type="ECO:0008006" key="4">
    <source>
        <dbReference type="Google" id="ProtNLM"/>
    </source>
</evidence>
<dbReference type="EMBL" id="BHZD01000001">
    <property type="protein sequence ID" value="GCD46700.1"/>
    <property type="molecule type" value="Genomic_DNA"/>
</dbReference>
<protein>
    <recommendedName>
        <fullName evidence="4">Secreted protein</fullName>
    </recommendedName>
</protein>
<comment type="caution">
    <text evidence="2">The sequence shown here is derived from an EMBL/GenBank/DDBJ whole genome shotgun (WGS) entry which is preliminary data.</text>
</comment>
<keyword evidence="3" id="KW-1185">Reference proteome</keyword>
<feature type="signal peptide" evidence="1">
    <location>
        <begin position="1"/>
        <end position="28"/>
    </location>
</feature>
<gene>
    <name evidence="2" type="ORF">GKJPGBOP_06451</name>
</gene>
<sequence length="170" mass="17658">MNRKHLRMAAAVSLAAVALGVSAPMASAVEAHRAQPQSQTATALPVSDAEADRIAAAVGQLPENPTADAVAEAFFPGDSHARHDLAAALSGTTPQHPATADAQHAWPVKVAKLVWKYGAGVVTGAIKAAKNGAGALKEYLKTTKLARDPSEMQAFINTILEFFSAPARTR</sequence>
<evidence type="ECO:0000256" key="1">
    <source>
        <dbReference type="SAM" id="SignalP"/>
    </source>
</evidence>
<name>A0A401WBR2_STREY</name>
<evidence type="ECO:0000313" key="3">
    <source>
        <dbReference type="Proteomes" id="UP000286746"/>
    </source>
</evidence>
<organism evidence="2 3">
    <name type="scientific">Streptomyces paromomycinus</name>
    <name type="common">Streptomyces rimosus subsp. paromomycinus</name>
    <dbReference type="NCBI Taxonomy" id="92743"/>
    <lineage>
        <taxon>Bacteria</taxon>
        <taxon>Bacillati</taxon>
        <taxon>Actinomycetota</taxon>
        <taxon>Actinomycetes</taxon>
        <taxon>Kitasatosporales</taxon>
        <taxon>Streptomycetaceae</taxon>
        <taxon>Streptomyces</taxon>
    </lineage>
</organism>
<evidence type="ECO:0000313" key="2">
    <source>
        <dbReference type="EMBL" id="GCD46700.1"/>
    </source>
</evidence>
<proteinExistence type="predicted"/>
<dbReference type="Proteomes" id="UP000286746">
    <property type="component" value="Unassembled WGS sequence"/>
</dbReference>
<dbReference type="AlphaFoldDB" id="A0A401WBR2"/>
<reference evidence="2 3" key="1">
    <citation type="submission" date="2018-11" db="EMBL/GenBank/DDBJ databases">
        <title>Whole genome sequence of Streptomyces paromomycinus NBRC 15454(T).</title>
        <authorList>
            <person name="Komaki H."/>
            <person name="Tamura T."/>
        </authorList>
    </citation>
    <scope>NUCLEOTIDE SEQUENCE [LARGE SCALE GENOMIC DNA]</scope>
    <source>
        <strain evidence="2 3">NBRC 15454</strain>
    </source>
</reference>
<accession>A0A401WBR2</accession>
<feature type="chain" id="PRO_5019444160" description="Secreted protein" evidence="1">
    <location>
        <begin position="29"/>
        <end position="170"/>
    </location>
</feature>
<keyword evidence="1" id="KW-0732">Signal</keyword>